<dbReference type="AlphaFoldDB" id="A0A6V7NFT2"/>
<feature type="compositionally biased region" description="Basic residues" evidence="1">
    <location>
        <begin position="399"/>
        <end position="408"/>
    </location>
</feature>
<proteinExistence type="predicted"/>
<accession>A0A6V7NFT2</accession>
<dbReference type="GO" id="GO:0005516">
    <property type="term" value="F:calmodulin binding"/>
    <property type="evidence" value="ECO:0007669"/>
    <property type="project" value="TreeGrafter"/>
</dbReference>
<name>A0A6V7NFT2_ANACO</name>
<feature type="compositionally biased region" description="Basic residues" evidence="1">
    <location>
        <begin position="92"/>
        <end position="102"/>
    </location>
</feature>
<feature type="region of interest" description="Disordered" evidence="1">
    <location>
        <begin position="66"/>
        <end position="203"/>
    </location>
</feature>
<protein>
    <recommendedName>
        <fullName evidence="2">VQ domain-containing protein</fullName>
    </recommendedName>
</protein>
<evidence type="ECO:0000256" key="1">
    <source>
        <dbReference type="SAM" id="MobiDB-lite"/>
    </source>
</evidence>
<dbReference type="PANTHER" id="PTHR33179:SF9">
    <property type="entry name" value="OS01G0278000 PROTEIN"/>
    <property type="match status" value="1"/>
</dbReference>
<evidence type="ECO:0000259" key="2">
    <source>
        <dbReference type="Pfam" id="PF05678"/>
    </source>
</evidence>
<dbReference type="InterPro" id="IPR008889">
    <property type="entry name" value="VQ"/>
</dbReference>
<evidence type="ECO:0000313" key="3">
    <source>
        <dbReference type="EMBL" id="CAD1817377.1"/>
    </source>
</evidence>
<gene>
    <name evidence="3" type="ORF">CB5_LOCUS588</name>
</gene>
<feature type="domain" description="VQ" evidence="2">
    <location>
        <begin position="411"/>
        <end position="432"/>
    </location>
</feature>
<dbReference type="GO" id="GO:0005634">
    <property type="term" value="C:nucleus"/>
    <property type="evidence" value="ECO:0007669"/>
    <property type="project" value="TreeGrafter"/>
</dbReference>
<organism evidence="3">
    <name type="scientific">Ananas comosus var. bracteatus</name>
    <name type="common">red pineapple</name>
    <dbReference type="NCBI Taxonomy" id="296719"/>
    <lineage>
        <taxon>Eukaryota</taxon>
        <taxon>Viridiplantae</taxon>
        <taxon>Streptophyta</taxon>
        <taxon>Embryophyta</taxon>
        <taxon>Tracheophyta</taxon>
        <taxon>Spermatophyta</taxon>
        <taxon>Magnoliopsida</taxon>
        <taxon>Liliopsida</taxon>
        <taxon>Poales</taxon>
        <taxon>Bromeliaceae</taxon>
        <taxon>Bromelioideae</taxon>
        <taxon>Ananas</taxon>
    </lineage>
</organism>
<dbReference type="PANTHER" id="PTHR33179">
    <property type="entry name" value="VQ MOTIF-CONTAINING PROTEIN"/>
    <property type="match status" value="1"/>
</dbReference>
<reference evidence="3" key="1">
    <citation type="submission" date="2020-07" db="EMBL/GenBank/DDBJ databases">
        <authorList>
            <person name="Lin J."/>
        </authorList>
    </citation>
    <scope>NUCLEOTIDE SEQUENCE</scope>
</reference>
<feature type="region of interest" description="Disordered" evidence="1">
    <location>
        <begin position="436"/>
        <end position="469"/>
    </location>
</feature>
<sequence length="520" mass="54806">MPQCTEPETVPNLCLLYRSADLKRYLVIVLPSVEIGEAREAQNTNPSTISPISGLAGATLLRPASDGTAGARLPGTGAGEVRSTVLTSGGGWKRRRRRRSKPSPHEIGLGFQELLRPRRRPGSSGTAEAVAGGRGRAAQVAQGGGGAGKRPHTALGLGSGWTAAAGRGGGGGALGQRRPAGRGARARGVGGRGPRRRRRAGSSCNPARLELGLGCCRRLERLRRRRRRRRSAGKVAGARGEVQGEGLQEAQSRAFTQPERREGERKRGRRRKVVAAAVVGRPGLGRRQPGHAQQVQGKERKVAGATRVARVRVSHVDPRFELDLRDLRRETDALTRALQVSLSPSSSISSPSHPSSSSSAAAAALLLRLVNNPHHSAAAAAAAGAGPRFQMPPAVASRRISKRRSRASKRLPTTYISVDPANFRRMVQEVTGVRFGEGDGPAEPAPARPDPSLFAADRAASGLPPQPSCGLPTLDTSAFLLDRAGSELREDGSVGPDLGGPGFEFDPFPCFPTLESWGGV</sequence>
<dbReference type="GO" id="GO:0006970">
    <property type="term" value="P:response to osmotic stress"/>
    <property type="evidence" value="ECO:0007669"/>
    <property type="project" value="TreeGrafter"/>
</dbReference>
<dbReference type="InterPro" id="IPR039609">
    <property type="entry name" value="VQ_15/22"/>
</dbReference>
<feature type="compositionally biased region" description="Low complexity" evidence="1">
    <location>
        <begin position="175"/>
        <end position="187"/>
    </location>
</feature>
<feature type="region of interest" description="Disordered" evidence="1">
    <location>
        <begin position="381"/>
        <end position="408"/>
    </location>
</feature>
<dbReference type="Pfam" id="PF05678">
    <property type="entry name" value="VQ"/>
    <property type="match status" value="1"/>
</dbReference>
<feature type="region of interest" description="Disordered" evidence="1">
    <location>
        <begin position="225"/>
        <end position="272"/>
    </location>
</feature>
<dbReference type="EMBL" id="LR862129">
    <property type="protein sequence ID" value="CAD1817377.1"/>
    <property type="molecule type" value="Genomic_DNA"/>
</dbReference>